<keyword evidence="1" id="KW-0472">Membrane</keyword>
<dbReference type="EMBL" id="WKMY01000015">
    <property type="protein sequence ID" value="MRY94980.1"/>
    <property type="molecule type" value="Genomic_DNA"/>
</dbReference>
<dbReference type="AlphaFoldDB" id="A0A174P3S0"/>
<dbReference type="Proteomes" id="UP000461276">
    <property type="component" value="Unassembled WGS sequence"/>
</dbReference>
<organism evidence="2 3">
    <name type="scientific">Parabacteroides distasonis</name>
    <dbReference type="NCBI Taxonomy" id="823"/>
    <lineage>
        <taxon>Bacteria</taxon>
        <taxon>Pseudomonadati</taxon>
        <taxon>Bacteroidota</taxon>
        <taxon>Bacteroidia</taxon>
        <taxon>Bacteroidales</taxon>
        <taxon>Tannerellaceae</taxon>
        <taxon>Parabacteroides</taxon>
    </lineage>
</organism>
<accession>A0A174P3S0</accession>
<reference evidence="2 3" key="1">
    <citation type="journal article" date="2019" name="Nat. Med.">
        <title>A library of human gut bacterial isolates paired with longitudinal multiomics data enables mechanistic microbiome research.</title>
        <authorList>
            <person name="Poyet M."/>
            <person name="Groussin M."/>
            <person name="Gibbons S.M."/>
            <person name="Avila-Pacheco J."/>
            <person name="Jiang X."/>
            <person name="Kearney S.M."/>
            <person name="Perrotta A.R."/>
            <person name="Berdy B."/>
            <person name="Zhao S."/>
            <person name="Lieberman T.D."/>
            <person name="Swanson P.K."/>
            <person name="Smith M."/>
            <person name="Roesemann S."/>
            <person name="Alexander J.E."/>
            <person name="Rich S.A."/>
            <person name="Livny J."/>
            <person name="Vlamakis H."/>
            <person name="Clish C."/>
            <person name="Bullock K."/>
            <person name="Deik A."/>
            <person name="Scott J."/>
            <person name="Pierce K.A."/>
            <person name="Xavier R.J."/>
            <person name="Alm E.J."/>
        </authorList>
    </citation>
    <scope>NUCLEOTIDE SEQUENCE [LARGE SCALE GENOMIC DNA]</scope>
    <source>
        <strain evidence="2 3">BIOML-A9</strain>
    </source>
</reference>
<dbReference type="RefSeq" id="WP_032536291.1">
    <property type="nucleotide sequence ID" value="NZ_CP054012.1"/>
</dbReference>
<protein>
    <submittedName>
        <fullName evidence="2">Uncharacterized protein</fullName>
    </submittedName>
</protein>
<name>A0A174P3S0_PARDI</name>
<keyword evidence="1" id="KW-0812">Transmembrane</keyword>
<comment type="caution">
    <text evidence="2">The sequence shown here is derived from an EMBL/GenBank/DDBJ whole genome shotgun (WGS) entry which is preliminary data.</text>
</comment>
<evidence type="ECO:0000256" key="1">
    <source>
        <dbReference type="SAM" id="Phobius"/>
    </source>
</evidence>
<sequence length="71" mass="7587">MSDSSNGCIIAGLLYSATAAVFVGSGFLAWEWTEPNSFWSAVGFLIVWGILTKIGHFIVSLIVMGIASIFD</sequence>
<keyword evidence="1" id="KW-1133">Transmembrane helix</keyword>
<evidence type="ECO:0000313" key="2">
    <source>
        <dbReference type="EMBL" id="MRY94980.1"/>
    </source>
</evidence>
<evidence type="ECO:0000313" key="3">
    <source>
        <dbReference type="Proteomes" id="UP000461276"/>
    </source>
</evidence>
<feature type="transmembrane region" description="Helical" evidence="1">
    <location>
        <begin position="42"/>
        <end position="70"/>
    </location>
</feature>
<proteinExistence type="predicted"/>
<gene>
    <name evidence="2" type="ORF">GKD67_17430</name>
</gene>
<feature type="transmembrane region" description="Helical" evidence="1">
    <location>
        <begin position="7"/>
        <end position="30"/>
    </location>
</feature>